<dbReference type="PROSITE" id="PS51781">
    <property type="entry name" value="SH3B"/>
    <property type="match status" value="1"/>
</dbReference>
<feature type="transmembrane region" description="Helical" evidence="1">
    <location>
        <begin position="141"/>
        <end position="161"/>
    </location>
</feature>
<accession>A0ABW8PLT3</accession>
<dbReference type="EMBL" id="JAZGZR010000005">
    <property type="protein sequence ID" value="MFK7048852.1"/>
    <property type="molecule type" value="Genomic_DNA"/>
</dbReference>
<feature type="chain" id="PRO_5047503893" evidence="2">
    <location>
        <begin position="22"/>
        <end position="164"/>
    </location>
</feature>
<keyword evidence="2" id="KW-0732">Signal</keyword>
<evidence type="ECO:0000259" key="3">
    <source>
        <dbReference type="PROSITE" id="PS51781"/>
    </source>
</evidence>
<gene>
    <name evidence="4" type="ORF">V3Q77_03025</name>
</gene>
<feature type="domain" description="SH3b" evidence="3">
    <location>
        <begin position="21"/>
        <end position="83"/>
    </location>
</feature>
<organism evidence="4 5">
    <name type="scientific">Flavobacterium davisii</name>
    <dbReference type="NCBI Taxonomy" id="2906077"/>
    <lineage>
        <taxon>Bacteria</taxon>
        <taxon>Pseudomonadati</taxon>
        <taxon>Bacteroidota</taxon>
        <taxon>Flavobacteriia</taxon>
        <taxon>Flavobacteriales</taxon>
        <taxon>Flavobacteriaceae</taxon>
        <taxon>Flavobacterium</taxon>
    </lineage>
</organism>
<dbReference type="RefSeq" id="WP_405322563.1">
    <property type="nucleotide sequence ID" value="NZ_JAZGZR010000005.1"/>
</dbReference>
<keyword evidence="1" id="KW-1133">Transmembrane helix</keyword>
<dbReference type="SMART" id="SM00287">
    <property type="entry name" value="SH3b"/>
    <property type="match status" value="1"/>
</dbReference>
<feature type="signal peptide" evidence="2">
    <location>
        <begin position="1"/>
        <end position="21"/>
    </location>
</feature>
<proteinExistence type="predicted"/>
<comment type="caution">
    <text evidence="4">The sequence shown here is derived from an EMBL/GenBank/DDBJ whole genome shotgun (WGS) entry which is preliminary data.</text>
</comment>
<dbReference type="Pfam" id="PF08239">
    <property type="entry name" value="SH3_3"/>
    <property type="match status" value="1"/>
</dbReference>
<sequence>MNKLKSTFVLLFLLSNLITLPQTFVVNTNSLNVRELPSKTADKIASLSKNDTINALSIDDDWVKIDVQNKFGFVNKKYLIRLENEKESKKLGFTNVFKKTFFIVLVFSLLIMTRNKKVKDNRFSNGYRTVNSGNNNFLAKLIYALILSTLLACITGTIAWIRTF</sequence>
<keyword evidence="1" id="KW-0812">Transmembrane</keyword>
<evidence type="ECO:0000256" key="2">
    <source>
        <dbReference type="SAM" id="SignalP"/>
    </source>
</evidence>
<keyword evidence="1" id="KW-0472">Membrane</keyword>
<name>A0ABW8PLT3_9FLAO</name>
<keyword evidence="5" id="KW-1185">Reference proteome</keyword>
<evidence type="ECO:0000313" key="4">
    <source>
        <dbReference type="EMBL" id="MFK7048852.1"/>
    </source>
</evidence>
<reference evidence="4 5" key="1">
    <citation type="submission" date="2024-02" db="EMBL/GenBank/DDBJ databases">
        <title>Comparative Genomic Analysis of Flavobacterium Species Causing Columnaris Disease of Freshwater Fish in Thailand: Insights into Virulence and Resistance Mechanisms.</title>
        <authorList>
            <person name="Nguyen D."/>
            <person name="Chokmangmeepisarn P."/>
            <person name="Khianchaikhan K."/>
            <person name="Morishita M."/>
            <person name="Bunnoy A."/>
            <person name="Rodkhum C."/>
        </authorList>
    </citation>
    <scope>NUCLEOTIDE SEQUENCE [LARGE SCALE GENOMIC DNA]</scope>
    <source>
        <strain evidence="4 5">KCRT2007</strain>
    </source>
</reference>
<evidence type="ECO:0000256" key="1">
    <source>
        <dbReference type="SAM" id="Phobius"/>
    </source>
</evidence>
<feature type="transmembrane region" description="Helical" evidence="1">
    <location>
        <begin position="96"/>
        <end position="113"/>
    </location>
</feature>
<dbReference type="Proteomes" id="UP001621813">
    <property type="component" value="Unassembled WGS sequence"/>
</dbReference>
<evidence type="ECO:0000313" key="5">
    <source>
        <dbReference type="Proteomes" id="UP001621813"/>
    </source>
</evidence>
<dbReference type="InterPro" id="IPR003646">
    <property type="entry name" value="SH3-like_bac-type"/>
</dbReference>
<dbReference type="Gene3D" id="2.30.30.40">
    <property type="entry name" value="SH3 Domains"/>
    <property type="match status" value="1"/>
</dbReference>
<protein>
    <submittedName>
        <fullName evidence="4">SH3 domain-containing protein</fullName>
    </submittedName>
</protein>